<feature type="domain" description="IclR-ED" evidence="5">
    <location>
        <begin position="98"/>
        <end position="282"/>
    </location>
</feature>
<dbReference type="GO" id="GO:0003700">
    <property type="term" value="F:DNA-binding transcription factor activity"/>
    <property type="evidence" value="ECO:0007669"/>
    <property type="project" value="TreeGrafter"/>
</dbReference>
<dbReference type="SUPFAM" id="SSF46785">
    <property type="entry name" value="Winged helix' DNA-binding domain"/>
    <property type="match status" value="1"/>
</dbReference>
<dbReference type="PANTHER" id="PTHR30136:SF24">
    <property type="entry name" value="HTH-TYPE TRANSCRIPTIONAL REPRESSOR ALLR"/>
    <property type="match status" value="1"/>
</dbReference>
<dbReference type="Pfam" id="PF09339">
    <property type="entry name" value="HTH_IclR"/>
    <property type="match status" value="1"/>
</dbReference>
<evidence type="ECO:0000256" key="1">
    <source>
        <dbReference type="ARBA" id="ARBA00023015"/>
    </source>
</evidence>
<evidence type="ECO:0000256" key="2">
    <source>
        <dbReference type="ARBA" id="ARBA00023125"/>
    </source>
</evidence>
<keyword evidence="7" id="KW-1185">Reference proteome</keyword>
<dbReference type="AlphaFoldDB" id="Q13KY3"/>
<dbReference type="GO" id="GO:0003677">
    <property type="term" value="F:DNA binding"/>
    <property type="evidence" value="ECO:0007669"/>
    <property type="project" value="UniProtKB-KW"/>
</dbReference>
<evidence type="ECO:0000259" key="4">
    <source>
        <dbReference type="PROSITE" id="PS51077"/>
    </source>
</evidence>
<dbReference type="KEGG" id="bxe:Bxe_B0697"/>
<gene>
    <name evidence="6" type="ORF">Bxe_B0697</name>
</gene>
<dbReference type="Pfam" id="PF01614">
    <property type="entry name" value="IclR_C"/>
    <property type="match status" value="1"/>
</dbReference>
<sequence>MYVDAGHSLIRARRCMQARCPSSRSEPVAEDSRALRALAVLEQLAAAGQPFSLSQLSLRLRIPKATLMRLIESLEAQGYVTHLPDSRGTDRGITLGPKAAQLALTTLSNNTFGRACRSLLRSLVDALGETCNLTALDHDTVLYLERVETTEPLRLHLQPGTRVPLHCTASGKLFLSQMPPAERRLVLARLTLERRTQGTLTELNLLGAELDRLAVRGIGIDNEELVRGMVAVAVPVRDAADGHVLASLAIHAPTARASLNDLLKTVPKLKDAALKLAPLLSAGPFTEHAHHER</sequence>
<keyword evidence="2" id="KW-0238">DNA-binding</keyword>
<dbReference type="Proteomes" id="UP000001817">
    <property type="component" value="Chromosome 2"/>
</dbReference>
<dbReference type="SUPFAM" id="SSF55781">
    <property type="entry name" value="GAF domain-like"/>
    <property type="match status" value="1"/>
</dbReference>
<accession>Q13KY3</accession>
<dbReference type="InterPro" id="IPR014757">
    <property type="entry name" value="Tscrpt_reg_IclR_C"/>
</dbReference>
<reference evidence="6 7" key="1">
    <citation type="journal article" date="2006" name="Proc. Natl. Acad. Sci. U.S.A.">
        <title>Burkholderia xenovorans LB400 harbors a multi-replicon, 9.73-Mbp genome shaped for versatility.</title>
        <authorList>
            <person name="Chain P.S."/>
            <person name="Denef V.J."/>
            <person name="Konstantinidis K.T."/>
            <person name="Vergez L.M."/>
            <person name="Agullo L."/>
            <person name="Reyes V.L."/>
            <person name="Hauser L."/>
            <person name="Cordova M."/>
            <person name="Gomez L."/>
            <person name="Gonzalez M."/>
            <person name="Land M."/>
            <person name="Lao V."/>
            <person name="Larimer F."/>
            <person name="LiPuma J.J."/>
            <person name="Mahenthiralingam E."/>
            <person name="Malfatti S.A."/>
            <person name="Marx C.J."/>
            <person name="Parnell J.J."/>
            <person name="Ramette A."/>
            <person name="Richardson P."/>
            <person name="Seeger M."/>
            <person name="Smith D."/>
            <person name="Spilker T."/>
            <person name="Sul W.J."/>
            <person name="Tsoi T.V."/>
            <person name="Ulrich L.E."/>
            <person name="Zhulin I.B."/>
            <person name="Tiedje J.M."/>
        </authorList>
    </citation>
    <scope>NUCLEOTIDE SEQUENCE [LARGE SCALE GENOMIC DNA]</scope>
    <source>
        <strain evidence="6 7">LB400</strain>
    </source>
</reference>
<keyword evidence="3" id="KW-0804">Transcription</keyword>
<evidence type="ECO:0000256" key="3">
    <source>
        <dbReference type="ARBA" id="ARBA00023163"/>
    </source>
</evidence>
<dbReference type="EMBL" id="CP000271">
    <property type="protein sequence ID" value="ABE35256.1"/>
    <property type="molecule type" value="Genomic_DNA"/>
</dbReference>
<dbReference type="InterPro" id="IPR050707">
    <property type="entry name" value="HTH_MetabolicPath_Reg"/>
</dbReference>
<name>Q13KY3_PARXL</name>
<dbReference type="Gene3D" id="3.30.450.40">
    <property type="match status" value="1"/>
</dbReference>
<organism evidence="6 7">
    <name type="scientific">Paraburkholderia xenovorans (strain LB400)</name>
    <dbReference type="NCBI Taxonomy" id="266265"/>
    <lineage>
        <taxon>Bacteria</taxon>
        <taxon>Pseudomonadati</taxon>
        <taxon>Pseudomonadota</taxon>
        <taxon>Betaproteobacteria</taxon>
        <taxon>Burkholderiales</taxon>
        <taxon>Burkholderiaceae</taxon>
        <taxon>Paraburkholderia</taxon>
    </lineage>
</organism>
<dbReference type="GO" id="GO:0045892">
    <property type="term" value="P:negative regulation of DNA-templated transcription"/>
    <property type="evidence" value="ECO:0007669"/>
    <property type="project" value="TreeGrafter"/>
</dbReference>
<evidence type="ECO:0000259" key="5">
    <source>
        <dbReference type="PROSITE" id="PS51078"/>
    </source>
</evidence>
<evidence type="ECO:0000313" key="7">
    <source>
        <dbReference type="Proteomes" id="UP000001817"/>
    </source>
</evidence>
<dbReference type="PANTHER" id="PTHR30136">
    <property type="entry name" value="HELIX-TURN-HELIX TRANSCRIPTIONAL REGULATOR, ICLR FAMILY"/>
    <property type="match status" value="1"/>
</dbReference>
<feature type="domain" description="HTH iclR-type" evidence="4">
    <location>
        <begin position="31"/>
        <end position="97"/>
    </location>
</feature>
<dbReference type="InterPro" id="IPR036388">
    <property type="entry name" value="WH-like_DNA-bd_sf"/>
</dbReference>
<protein>
    <submittedName>
        <fullName evidence="6">Transcriptional regulator, IclR family</fullName>
    </submittedName>
</protein>
<dbReference type="InterPro" id="IPR029016">
    <property type="entry name" value="GAF-like_dom_sf"/>
</dbReference>
<dbReference type="SMART" id="SM00346">
    <property type="entry name" value="HTH_ICLR"/>
    <property type="match status" value="1"/>
</dbReference>
<evidence type="ECO:0000313" key="6">
    <source>
        <dbReference type="EMBL" id="ABE35256.1"/>
    </source>
</evidence>
<dbReference type="eggNOG" id="COG1414">
    <property type="taxonomic scope" value="Bacteria"/>
</dbReference>
<dbReference type="PROSITE" id="PS51077">
    <property type="entry name" value="HTH_ICLR"/>
    <property type="match status" value="1"/>
</dbReference>
<dbReference type="InterPro" id="IPR036390">
    <property type="entry name" value="WH_DNA-bd_sf"/>
</dbReference>
<dbReference type="InterPro" id="IPR005471">
    <property type="entry name" value="Tscrpt_reg_IclR_N"/>
</dbReference>
<dbReference type="PROSITE" id="PS51078">
    <property type="entry name" value="ICLR_ED"/>
    <property type="match status" value="1"/>
</dbReference>
<dbReference type="STRING" id="266265.Bxe_B0697"/>
<keyword evidence="1" id="KW-0805">Transcription regulation</keyword>
<proteinExistence type="predicted"/>
<dbReference type="Gene3D" id="1.10.10.10">
    <property type="entry name" value="Winged helix-like DNA-binding domain superfamily/Winged helix DNA-binding domain"/>
    <property type="match status" value="1"/>
</dbReference>